<proteinExistence type="predicted"/>
<evidence type="ECO:0000256" key="1">
    <source>
        <dbReference type="SAM" id="MobiDB-lite"/>
    </source>
</evidence>
<keyword evidence="3" id="KW-1185">Reference proteome</keyword>
<dbReference type="AlphaFoldDB" id="A0ABD2N2H1"/>
<comment type="caution">
    <text evidence="2">The sequence shown here is derived from an EMBL/GenBank/DDBJ whole genome shotgun (WGS) entry which is preliminary data.</text>
</comment>
<accession>A0ABD2N2H1</accession>
<protein>
    <submittedName>
        <fullName evidence="2">Uncharacterized protein</fullName>
    </submittedName>
</protein>
<reference evidence="2 3" key="1">
    <citation type="journal article" date="2021" name="BMC Biol.">
        <title>Horizontally acquired antibacterial genes associated with adaptive radiation of ladybird beetles.</title>
        <authorList>
            <person name="Li H.S."/>
            <person name="Tang X.F."/>
            <person name="Huang Y.H."/>
            <person name="Xu Z.Y."/>
            <person name="Chen M.L."/>
            <person name="Du X.Y."/>
            <person name="Qiu B.Y."/>
            <person name="Chen P.T."/>
            <person name="Zhang W."/>
            <person name="Slipinski A."/>
            <person name="Escalona H.E."/>
            <person name="Waterhouse R.M."/>
            <person name="Zwick A."/>
            <person name="Pang H."/>
        </authorList>
    </citation>
    <scope>NUCLEOTIDE SEQUENCE [LARGE SCALE GENOMIC DNA]</scope>
    <source>
        <strain evidence="2">SYSU2018</strain>
    </source>
</reference>
<dbReference type="Proteomes" id="UP001516400">
    <property type="component" value="Unassembled WGS sequence"/>
</dbReference>
<evidence type="ECO:0000313" key="3">
    <source>
        <dbReference type="Proteomes" id="UP001516400"/>
    </source>
</evidence>
<name>A0ABD2N2H1_9CUCU</name>
<feature type="compositionally biased region" description="Polar residues" evidence="1">
    <location>
        <begin position="1"/>
        <end position="24"/>
    </location>
</feature>
<feature type="region of interest" description="Disordered" evidence="1">
    <location>
        <begin position="1"/>
        <end position="30"/>
    </location>
</feature>
<organism evidence="2 3">
    <name type="scientific">Cryptolaemus montrouzieri</name>
    <dbReference type="NCBI Taxonomy" id="559131"/>
    <lineage>
        <taxon>Eukaryota</taxon>
        <taxon>Metazoa</taxon>
        <taxon>Ecdysozoa</taxon>
        <taxon>Arthropoda</taxon>
        <taxon>Hexapoda</taxon>
        <taxon>Insecta</taxon>
        <taxon>Pterygota</taxon>
        <taxon>Neoptera</taxon>
        <taxon>Endopterygota</taxon>
        <taxon>Coleoptera</taxon>
        <taxon>Polyphaga</taxon>
        <taxon>Cucujiformia</taxon>
        <taxon>Coccinelloidea</taxon>
        <taxon>Coccinellidae</taxon>
        <taxon>Scymninae</taxon>
        <taxon>Scymnini</taxon>
        <taxon>Cryptolaemus</taxon>
    </lineage>
</organism>
<sequence>MFGKKTQPSESTPLSGVQSGSTDSVAVPDYVEDENSRIGSEIRKVSDDFSIQFNESSDDEFNEKKITGKEIVDFTWTKMPMTEVNFQQRLFTENFGPKVLVDKKSPLSVLTFSSENFLSKIVNEFNLYANSEST</sequence>
<dbReference type="EMBL" id="JABFTP020000062">
    <property type="protein sequence ID" value="KAL3272732.1"/>
    <property type="molecule type" value="Genomic_DNA"/>
</dbReference>
<gene>
    <name evidence="2" type="ORF">HHI36_014194</name>
</gene>
<evidence type="ECO:0000313" key="2">
    <source>
        <dbReference type="EMBL" id="KAL3272732.1"/>
    </source>
</evidence>